<accession>A0A4Y2X4I0</accession>
<name>A0A4Y2X4I0_ARAVE</name>
<dbReference type="EMBL" id="BGPR01070701">
    <property type="protein sequence ID" value="GBO44088.1"/>
    <property type="molecule type" value="Genomic_DNA"/>
</dbReference>
<organism evidence="1 2">
    <name type="scientific">Araneus ventricosus</name>
    <name type="common">Orbweaver spider</name>
    <name type="synonym">Epeira ventricosa</name>
    <dbReference type="NCBI Taxonomy" id="182803"/>
    <lineage>
        <taxon>Eukaryota</taxon>
        <taxon>Metazoa</taxon>
        <taxon>Ecdysozoa</taxon>
        <taxon>Arthropoda</taxon>
        <taxon>Chelicerata</taxon>
        <taxon>Arachnida</taxon>
        <taxon>Araneae</taxon>
        <taxon>Araneomorphae</taxon>
        <taxon>Entelegynae</taxon>
        <taxon>Araneoidea</taxon>
        <taxon>Araneidae</taxon>
        <taxon>Araneus</taxon>
    </lineage>
</organism>
<dbReference type="Proteomes" id="UP000499080">
    <property type="component" value="Unassembled WGS sequence"/>
</dbReference>
<gene>
    <name evidence="1" type="ORF">AVEN_99147_1</name>
</gene>
<sequence length="89" mass="10014">MARSLVLSNFQGILGCFSSFPKSYPAKGWLSIFTGTKEQVQVQDLELRPVFTDLENRDPNQAPNSLESRLKSSFLLPNSKLKNPFVKPL</sequence>
<dbReference type="AlphaFoldDB" id="A0A4Y2X4I0"/>
<protein>
    <submittedName>
        <fullName evidence="1">Uncharacterized protein</fullName>
    </submittedName>
</protein>
<dbReference type="PROSITE" id="PS51257">
    <property type="entry name" value="PROKAR_LIPOPROTEIN"/>
    <property type="match status" value="1"/>
</dbReference>
<comment type="caution">
    <text evidence="1">The sequence shown here is derived from an EMBL/GenBank/DDBJ whole genome shotgun (WGS) entry which is preliminary data.</text>
</comment>
<keyword evidence="2" id="KW-1185">Reference proteome</keyword>
<evidence type="ECO:0000313" key="1">
    <source>
        <dbReference type="EMBL" id="GBO44088.1"/>
    </source>
</evidence>
<reference evidence="1 2" key="1">
    <citation type="journal article" date="2019" name="Sci. Rep.">
        <title>Orb-weaving spider Araneus ventricosus genome elucidates the spidroin gene catalogue.</title>
        <authorList>
            <person name="Kono N."/>
            <person name="Nakamura H."/>
            <person name="Ohtoshi R."/>
            <person name="Moran D.A.P."/>
            <person name="Shinohara A."/>
            <person name="Yoshida Y."/>
            <person name="Fujiwara M."/>
            <person name="Mori M."/>
            <person name="Tomita M."/>
            <person name="Arakawa K."/>
        </authorList>
    </citation>
    <scope>NUCLEOTIDE SEQUENCE [LARGE SCALE GENOMIC DNA]</scope>
</reference>
<proteinExistence type="predicted"/>
<evidence type="ECO:0000313" key="2">
    <source>
        <dbReference type="Proteomes" id="UP000499080"/>
    </source>
</evidence>